<protein>
    <submittedName>
        <fullName evidence="1">Uncharacterized protein</fullName>
    </submittedName>
</protein>
<gene>
    <name evidence="1" type="ORF">Syn1_150</name>
</gene>
<reference evidence="1 2" key="1">
    <citation type="journal article" date="2010" name="Environ. Microbiol.">
        <title>Genomic analysis of oceanic cyanobacterial myoviruses compared with T4-like myoviruses from diverse hosts and environments.</title>
        <authorList>
            <person name="Sullivan M.B."/>
            <person name="Huang K.H."/>
            <person name="Ignacio-Espinoza J.C."/>
            <person name="Berlin A.M."/>
            <person name="Kelly L."/>
            <person name="Weigele P.R."/>
            <person name="DeFrancesco A.S."/>
            <person name="Kern S.E."/>
            <person name="Thompson L.R."/>
            <person name="Young S."/>
            <person name="Yandava C."/>
            <person name="Fu R."/>
            <person name="Krastins B."/>
            <person name="Chase M."/>
            <person name="Sarracino D."/>
            <person name="Osburne M.S."/>
            <person name="Henn M.R."/>
            <person name="Chisholm S.W."/>
        </authorList>
    </citation>
    <scope>NUCLEOTIDE SEQUENCE [LARGE SCALE GENOMIC DNA]</scope>
    <source>
        <strain evidence="1">Syn1</strain>
    </source>
</reference>
<keyword evidence="2" id="KW-1185">Reference proteome</keyword>
<dbReference type="GeneID" id="10329042"/>
<dbReference type="Proteomes" id="UP000006534">
    <property type="component" value="Segment"/>
</dbReference>
<evidence type="ECO:0000313" key="1">
    <source>
        <dbReference type="EMBL" id="ADO99251.1"/>
    </source>
</evidence>
<dbReference type="EMBL" id="GU071105">
    <property type="protein sequence ID" value="ADO99251.1"/>
    <property type="molecule type" value="Genomic_DNA"/>
</dbReference>
<evidence type="ECO:0000313" key="2">
    <source>
        <dbReference type="Proteomes" id="UP000006534"/>
    </source>
</evidence>
<name>E3SPN5_9CAUD</name>
<accession>E3SPN5</accession>
<dbReference type="RefSeq" id="YP_004324521.1">
    <property type="nucleotide sequence ID" value="NC_015288.1"/>
</dbReference>
<sequence length="41" mass="4867">MQILIFVCVLTKLHKQLSDNRINKHETLFVRSLQKSETLIK</sequence>
<proteinExistence type="predicted"/>
<dbReference type="KEGG" id="vg:10329042"/>
<organism evidence="1 2">
    <name type="scientific">Prochlorococcus phage Syn1</name>
    <dbReference type="NCBI Taxonomy" id="444861"/>
    <lineage>
        <taxon>Viruses</taxon>
        <taxon>Duplodnaviria</taxon>
        <taxon>Heunggongvirae</taxon>
        <taxon>Uroviricota</taxon>
        <taxon>Caudoviricetes</taxon>
        <taxon>Pantevenvirales</taxon>
        <taxon>Kyanoviridae</taxon>
        <taxon>Vellamovirus</taxon>
        <taxon>Vellamovirus syn1</taxon>
    </lineage>
</organism>